<organism evidence="2 3">
    <name type="scientific">Sphingomonas quercus</name>
    <dbReference type="NCBI Taxonomy" id="2842451"/>
    <lineage>
        <taxon>Bacteria</taxon>
        <taxon>Pseudomonadati</taxon>
        <taxon>Pseudomonadota</taxon>
        <taxon>Alphaproteobacteria</taxon>
        <taxon>Sphingomonadales</taxon>
        <taxon>Sphingomonadaceae</taxon>
        <taxon>Sphingomonas</taxon>
    </lineage>
</organism>
<dbReference type="PANTHER" id="PTHR10907:SF47">
    <property type="entry name" value="REGUCALCIN"/>
    <property type="match status" value="1"/>
</dbReference>
<evidence type="ECO:0000259" key="1">
    <source>
        <dbReference type="Pfam" id="PF08450"/>
    </source>
</evidence>
<gene>
    <name evidence="2" type="ORF">KOF26_08685</name>
</gene>
<dbReference type="EMBL" id="JAHKRT010000004">
    <property type="protein sequence ID" value="MBU3077939.1"/>
    <property type="molecule type" value="Genomic_DNA"/>
</dbReference>
<name>A0ABS6BI05_9SPHN</name>
<evidence type="ECO:0000313" key="2">
    <source>
        <dbReference type="EMBL" id="MBU3077939.1"/>
    </source>
</evidence>
<dbReference type="Proteomes" id="UP000776276">
    <property type="component" value="Unassembled WGS sequence"/>
</dbReference>
<dbReference type="Pfam" id="PF08450">
    <property type="entry name" value="SGL"/>
    <property type="match status" value="1"/>
</dbReference>
<keyword evidence="3" id="KW-1185">Reference proteome</keyword>
<sequence length="293" mass="30780">MARAGRPESICGLGATLGEGPVWLAGDDALWLVDIKQARIHRFDPAAAALRSWEAPAPVGWVMPAADGLMLAGLKTGVHLFDPTRGSFTPLVDPEPGRPGNRLNDAATDPAGRLWFGTMDDGEAEPAGRLYRLDGGRAVDSGLPPVTITNGPAFSPDGGTLYHTDTLGRIIWRVPVAADGVTLGRPTVFARIEDDAGYPDGPTVDAEGCVWTGLFGGWAVRRYDPDGRLMRTIPFPVANITKIAFGGEGLRTAYATTARKGLDAAALASQPFAGDIFAFEPDVAGLPVVPAII</sequence>
<feature type="domain" description="SMP-30/Gluconolactonase/LRE-like region" evidence="1">
    <location>
        <begin position="17"/>
        <end position="259"/>
    </location>
</feature>
<accession>A0ABS6BI05</accession>
<evidence type="ECO:0000313" key="3">
    <source>
        <dbReference type="Proteomes" id="UP000776276"/>
    </source>
</evidence>
<proteinExistence type="predicted"/>
<dbReference type="PANTHER" id="PTHR10907">
    <property type="entry name" value="REGUCALCIN"/>
    <property type="match status" value="1"/>
</dbReference>
<dbReference type="RefSeq" id="WP_216323297.1">
    <property type="nucleotide sequence ID" value="NZ_JAHKRT010000004.1"/>
</dbReference>
<protein>
    <submittedName>
        <fullName evidence="2">SMP-30/gluconolactonase/LRE family protein</fullName>
    </submittedName>
</protein>
<dbReference type="InterPro" id="IPR013658">
    <property type="entry name" value="SGL"/>
</dbReference>
<reference evidence="2 3" key="1">
    <citation type="submission" date="2021-06" db="EMBL/GenBank/DDBJ databases">
        <title>Sphingomonas sp. XMGL2, whole genome shotgun sequencing project.</title>
        <authorList>
            <person name="Zhao G."/>
            <person name="Shen L."/>
        </authorList>
    </citation>
    <scope>NUCLEOTIDE SEQUENCE [LARGE SCALE GENOMIC DNA]</scope>
    <source>
        <strain evidence="2 3">XMGL2</strain>
    </source>
</reference>
<comment type="caution">
    <text evidence="2">The sequence shown here is derived from an EMBL/GenBank/DDBJ whole genome shotgun (WGS) entry which is preliminary data.</text>
</comment>